<dbReference type="SMART" id="SM00365">
    <property type="entry name" value="LRR_SD22"/>
    <property type="match status" value="4"/>
</dbReference>
<dbReference type="AlphaFoldDB" id="A0AAE4BQ46"/>
<dbReference type="SUPFAM" id="SSF52058">
    <property type="entry name" value="L domain-like"/>
    <property type="match status" value="1"/>
</dbReference>
<dbReference type="InterPro" id="IPR025875">
    <property type="entry name" value="Leu-rich_rpt_4"/>
</dbReference>
<dbReference type="Proteomes" id="UP001185092">
    <property type="component" value="Unassembled WGS sequence"/>
</dbReference>
<dbReference type="PROSITE" id="PS51257">
    <property type="entry name" value="PROKAR_LIPOPROTEIN"/>
    <property type="match status" value="1"/>
</dbReference>
<dbReference type="InterPro" id="IPR050836">
    <property type="entry name" value="SDS22/Internalin_LRR"/>
</dbReference>
<keyword evidence="2" id="KW-0677">Repeat</keyword>
<dbReference type="SMART" id="SM00367">
    <property type="entry name" value="LRR_CC"/>
    <property type="match status" value="5"/>
</dbReference>
<proteinExistence type="predicted"/>
<keyword evidence="1" id="KW-0433">Leucine-rich repeat</keyword>
<evidence type="ECO:0000256" key="1">
    <source>
        <dbReference type="ARBA" id="ARBA00022614"/>
    </source>
</evidence>
<dbReference type="Pfam" id="PF12799">
    <property type="entry name" value="LRR_4"/>
    <property type="match status" value="2"/>
</dbReference>
<dbReference type="InterPro" id="IPR032675">
    <property type="entry name" value="LRR_dom_sf"/>
</dbReference>
<dbReference type="Gene3D" id="3.80.10.10">
    <property type="entry name" value="Ribonuclease Inhibitor"/>
    <property type="match status" value="2"/>
</dbReference>
<accession>A0AAE4BQ46</accession>
<organism evidence="3 4">
    <name type="scientific">Aureibacter tunicatorum</name>
    <dbReference type="NCBI Taxonomy" id="866807"/>
    <lineage>
        <taxon>Bacteria</taxon>
        <taxon>Pseudomonadati</taxon>
        <taxon>Bacteroidota</taxon>
        <taxon>Cytophagia</taxon>
        <taxon>Cytophagales</taxon>
        <taxon>Persicobacteraceae</taxon>
        <taxon>Aureibacter</taxon>
    </lineage>
</organism>
<dbReference type="PANTHER" id="PTHR46652">
    <property type="entry name" value="LEUCINE-RICH REPEAT AND IQ DOMAIN-CONTAINING PROTEIN 1-RELATED"/>
    <property type="match status" value="1"/>
</dbReference>
<evidence type="ECO:0000313" key="4">
    <source>
        <dbReference type="Proteomes" id="UP001185092"/>
    </source>
</evidence>
<name>A0AAE4BQ46_9BACT</name>
<comment type="caution">
    <text evidence="3">The sequence shown here is derived from an EMBL/GenBank/DDBJ whole genome shotgun (WGS) entry which is preliminary data.</text>
</comment>
<dbReference type="PANTHER" id="PTHR46652:SF3">
    <property type="entry name" value="LEUCINE-RICH REPEAT-CONTAINING PROTEIN 9"/>
    <property type="match status" value="1"/>
</dbReference>
<dbReference type="InterPro" id="IPR001611">
    <property type="entry name" value="Leu-rich_rpt"/>
</dbReference>
<dbReference type="PROSITE" id="PS51450">
    <property type="entry name" value="LRR"/>
    <property type="match status" value="6"/>
</dbReference>
<evidence type="ECO:0000313" key="3">
    <source>
        <dbReference type="EMBL" id="MDR6237176.1"/>
    </source>
</evidence>
<dbReference type="EMBL" id="JAVDQD010000001">
    <property type="protein sequence ID" value="MDR6237176.1"/>
    <property type="molecule type" value="Genomic_DNA"/>
</dbReference>
<sequence>MFNNKLQIFLATCLFFAVSSCSEFLKQIEIPETNPTVGTNTGIQATNQENQIIQSVISSETVKSDLMIFVKDTEGQSLSEATINISDENFTTDINGFILLENIEVNKDFVAVKASKENYVEAIKTVRTSDSGLSTVYLYLKDAPEAKVFTASEGATVEYEEITLVFPENAIADQDGNRYEGNVNTSITYYDPTAEDFEETMPGILVGIDEDENIVGLISRGMIKVDLRDDEGNELEIFEGEEVEIRMPAGDNAPQTIPLWHLNEKHGLWMETATATLQGDEYVVNVKHFSTYNLDFKIEDSIEPTIIIKDQDGNLIKNQEIEVKVNSDQGNASKNIATDENAEFKLINAPKGDYTFELETICGEIKSASVALDETKTYEVTIDLSSEQSIVNLNLSGNLKQCEENYSNKAFAISFDLNGSKKYLGGYTNAEGEFEIQKVLCDMSEGDYPAKVIIIDDEVQLSQDFTITISETNKTYDFNLCEGSIGTEIIDELDDNFIIIFDDEILQINIIYELGLEPNTTITYGHIKDIDSLYIGLGDGKNGVESINGMEYFTNLTYLEIFGGTFSDISPLAALSQLEELDLGHNLISDISNLTSLNNLKVLNLSSCYNLDLSTISNLNGLTKLDISRNYHLNNISPLANLVNLVELNMESCDKTDLSGLANLVNLKVLNLGGKTDRNDISVLANLTNLTKLDLSGHYDLSNFSPLADLTNLTDLSLNNNSQLNDITLLANLTNLTKLSLRNNGQLIDISPLINLTNLTKLSIDNNDQLTDISLLANLTNLTDLSLSNNGQLIDISPLANLTNLTTLFLGGNHQLTDISPLKNLNQLEYLYLRYTGFTREQVDELKQTIPNCHITF</sequence>
<evidence type="ECO:0000256" key="2">
    <source>
        <dbReference type="ARBA" id="ARBA00022737"/>
    </source>
</evidence>
<protein>
    <submittedName>
        <fullName evidence="3">Leucine-rich repeat (LRR) protein</fullName>
    </submittedName>
</protein>
<dbReference type="RefSeq" id="WP_309936620.1">
    <property type="nucleotide sequence ID" value="NZ_AP025305.1"/>
</dbReference>
<keyword evidence="4" id="KW-1185">Reference proteome</keyword>
<gene>
    <name evidence="3" type="ORF">HNQ88_000152</name>
</gene>
<dbReference type="InterPro" id="IPR006553">
    <property type="entry name" value="Leu-rich_rpt_Cys-con_subtyp"/>
</dbReference>
<reference evidence="3" key="1">
    <citation type="submission" date="2023-07" db="EMBL/GenBank/DDBJ databases">
        <title>Genomic Encyclopedia of Type Strains, Phase IV (KMG-IV): sequencing the most valuable type-strain genomes for metagenomic binning, comparative biology and taxonomic classification.</title>
        <authorList>
            <person name="Goeker M."/>
        </authorList>
    </citation>
    <scope>NUCLEOTIDE SEQUENCE</scope>
    <source>
        <strain evidence="3">DSM 26174</strain>
    </source>
</reference>